<keyword evidence="8" id="KW-0276">Fatty acid metabolism</keyword>
<dbReference type="CDD" id="cd03443">
    <property type="entry name" value="PaaI_thioesterase"/>
    <property type="match status" value="1"/>
</dbReference>
<evidence type="ECO:0000256" key="22">
    <source>
        <dbReference type="ARBA" id="ARBA00048074"/>
    </source>
</evidence>
<dbReference type="InterPro" id="IPR006683">
    <property type="entry name" value="Thioestr_dom"/>
</dbReference>
<evidence type="ECO:0000259" key="25">
    <source>
        <dbReference type="Pfam" id="PF20859"/>
    </source>
</evidence>
<evidence type="ECO:0000256" key="13">
    <source>
        <dbReference type="ARBA" id="ARBA00035852"/>
    </source>
</evidence>
<proteinExistence type="inferred from homology"/>
<dbReference type="SUPFAM" id="SSF54637">
    <property type="entry name" value="Thioesterase/thiol ester dehydrase-isomerase"/>
    <property type="match status" value="1"/>
</dbReference>
<evidence type="ECO:0000256" key="10">
    <source>
        <dbReference type="ARBA" id="ARBA00023098"/>
    </source>
</evidence>
<reference evidence="26 27" key="1">
    <citation type="submission" date="2017-06" db="EMBL/GenBank/DDBJ databases">
        <authorList>
            <person name="Kim H.J."/>
            <person name="Triplett B.A."/>
        </authorList>
    </citation>
    <scope>NUCLEOTIDE SEQUENCE [LARGE SCALE GENOMIC DNA]</scope>
    <source>
        <strain evidence="26 27">DSM 44715</strain>
    </source>
</reference>
<evidence type="ECO:0000256" key="18">
    <source>
        <dbReference type="ARBA" id="ARBA00043210"/>
    </source>
</evidence>
<comment type="catalytic activity">
    <reaction evidence="23">
        <text>tetradecanoyl-CoA + H2O = tetradecanoate + CoA + H(+)</text>
        <dbReference type="Rhea" id="RHEA:40119"/>
        <dbReference type="ChEBI" id="CHEBI:15377"/>
        <dbReference type="ChEBI" id="CHEBI:15378"/>
        <dbReference type="ChEBI" id="CHEBI:30807"/>
        <dbReference type="ChEBI" id="CHEBI:57287"/>
        <dbReference type="ChEBI" id="CHEBI:57385"/>
    </reaction>
    <physiologicalReaction direction="left-to-right" evidence="23">
        <dbReference type="Rhea" id="RHEA:40120"/>
    </physiologicalReaction>
</comment>
<evidence type="ECO:0000256" key="15">
    <source>
        <dbReference type="ARBA" id="ARBA00038456"/>
    </source>
</evidence>
<evidence type="ECO:0000256" key="7">
    <source>
        <dbReference type="ARBA" id="ARBA00022801"/>
    </source>
</evidence>
<evidence type="ECO:0000313" key="26">
    <source>
        <dbReference type="EMBL" id="SNT58311.1"/>
    </source>
</evidence>
<evidence type="ECO:0000256" key="16">
    <source>
        <dbReference type="ARBA" id="ARBA00038848"/>
    </source>
</evidence>
<dbReference type="InterPro" id="IPR052365">
    <property type="entry name" value="THEM4/THEM5_acyl-CoA_thioest"/>
</dbReference>
<keyword evidence="27" id="KW-1185">Reference proteome</keyword>
<dbReference type="PANTHER" id="PTHR12418:SF19">
    <property type="entry name" value="ACYL-COENZYME A THIOESTERASE THEM4"/>
    <property type="match status" value="1"/>
</dbReference>
<dbReference type="InterPro" id="IPR029069">
    <property type="entry name" value="HotDog_dom_sf"/>
</dbReference>
<evidence type="ECO:0000256" key="1">
    <source>
        <dbReference type="ARBA" id="ARBA00004170"/>
    </source>
</evidence>
<evidence type="ECO:0000313" key="27">
    <source>
        <dbReference type="Proteomes" id="UP000198318"/>
    </source>
</evidence>
<keyword evidence="4" id="KW-1003">Cell membrane</keyword>
<evidence type="ECO:0000256" key="19">
    <source>
        <dbReference type="ARBA" id="ARBA00047588"/>
    </source>
</evidence>
<keyword evidence="6" id="KW-0053">Apoptosis</keyword>
<evidence type="ECO:0000256" key="9">
    <source>
        <dbReference type="ARBA" id="ARBA00022946"/>
    </source>
</evidence>
<keyword evidence="7" id="KW-0378">Hydrolase</keyword>
<accession>A0A239NTR7</accession>
<dbReference type="InterPro" id="IPR048654">
    <property type="entry name" value="RHA1_ro05818_N"/>
</dbReference>
<sequence length="203" mass="21194">MTIDLPSGTRPAGVDAAVEAARRVIDALVRSGDMTDADMASVTGRLNAVADDLEATAPPLRDRLVDMWRGDGMTRHDPVTGSENPIAPPVAYGAVDSSTIEGTVTLGLPYQGPPSSVHGGVSALLLDHTLGVANGWAGESGVTAELTLRYHHLTPLFEPLTVTARQTSVDGRKIRTTGEIAAGGRTCVSAEGLFIAKHPPRPR</sequence>
<dbReference type="GO" id="GO:0005737">
    <property type="term" value="C:cytoplasm"/>
    <property type="evidence" value="ECO:0007669"/>
    <property type="project" value="UniProtKB-SubCell"/>
</dbReference>
<dbReference type="OrthoDB" id="5242242at2"/>
<dbReference type="AlphaFoldDB" id="A0A239NTR7"/>
<evidence type="ECO:0000256" key="3">
    <source>
        <dbReference type="ARBA" id="ARBA00004632"/>
    </source>
</evidence>
<evidence type="ECO:0000256" key="6">
    <source>
        <dbReference type="ARBA" id="ARBA00022703"/>
    </source>
</evidence>
<comment type="catalytic activity">
    <reaction evidence="19">
        <text>octanoyl-CoA + H2O = octanoate + CoA + H(+)</text>
        <dbReference type="Rhea" id="RHEA:30143"/>
        <dbReference type="ChEBI" id="CHEBI:15377"/>
        <dbReference type="ChEBI" id="CHEBI:15378"/>
        <dbReference type="ChEBI" id="CHEBI:25646"/>
        <dbReference type="ChEBI" id="CHEBI:57287"/>
        <dbReference type="ChEBI" id="CHEBI:57386"/>
    </reaction>
    <physiologicalReaction direction="left-to-right" evidence="19">
        <dbReference type="Rhea" id="RHEA:30144"/>
    </physiologicalReaction>
</comment>
<dbReference type="EC" id="3.1.2.2" evidence="16"/>
<evidence type="ECO:0000256" key="17">
    <source>
        <dbReference type="ARBA" id="ARBA00040123"/>
    </source>
</evidence>
<dbReference type="Proteomes" id="UP000198318">
    <property type="component" value="Unassembled WGS sequence"/>
</dbReference>
<dbReference type="Pfam" id="PF20859">
    <property type="entry name" value="RHA1_ro05818_N"/>
    <property type="match status" value="1"/>
</dbReference>
<evidence type="ECO:0000256" key="20">
    <source>
        <dbReference type="ARBA" id="ARBA00047734"/>
    </source>
</evidence>
<comment type="catalytic activity">
    <reaction evidence="22">
        <text>dodecanoyl-CoA + H2O = dodecanoate + CoA + H(+)</text>
        <dbReference type="Rhea" id="RHEA:30135"/>
        <dbReference type="ChEBI" id="CHEBI:15377"/>
        <dbReference type="ChEBI" id="CHEBI:15378"/>
        <dbReference type="ChEBI" id="CHEBI:18262"/>
        <dbReference type="ChEBI" id="CHEBI:57287"/>
        <dbReference type="ChEBI" id="CHEBI:57375"/>
    </reaction>
    <physiologicalReaction direction="left-to-right" evidence="22">
        <dbReference type="Rhea" id="RHEA:30136"/>
    </physiologicalReaction>
</comment>
<dbReference type="GO" id="GO:0006631">
    <property type="term" value="P:fatty acid metabolic process"/>
    <property type="evidence" value="ECO:0007669"/>
    <property type="project" value="UniProtKB-KW"/>
</dbReference>
<keyword evidence="12" id="KW-0966">Cell projection</keyword>
<organism evidence="26 27">
    <name type="scientific">Actinomadura meyerae</name>
    <dbReference type="NCBI Taxonomy" id="240840"/>
    <lineage>
        <taxon>Bacteria</taxon>
        <taxon>Bacillati</taxon>
        <taxon>Actinomycetota</taxon>
        <taxon>Actinomycetes</taxon>
        <taxon>Streptosporangiales</taxon>
        <taxon>Thermomonosporaceae</taxon>
        <taxon>Actinomadura</taxon>
    </lineage>
</organism>
<dbReference type="Gene3D" id="3.10.129.10">
    <property type="entry name" value="Hotdog Thioesterase"/>
    <property type="match status" value="1"/>
</dbReference>
<dbReference type="Pfam" id="PF03061">
    <property type="entry name" value="4HBT"/>
    <property type="match status" value="1"/>
</dbReference>
<keyword evidence="11" id="KW-0472">Membrane</keyword>
<comment type="catalytic activity">
    <reaction evidence="14">
        <text>(9Z)-octadecenoyl-CoA + H2O = (9Z)-octadecenoate + CoA + H(+)</text>
        <dbReference type="Rhea" id="RHEA:40139"/>
        <dbReference type="ChEBI" id="CHEBI:15377"/>
        <dbReference type="ChEBI" id="CHEBI:15378"/>
        <dbReference type="ChEBI" id="CHEBI:30823"/>
        <dbReference type="ChEBI" id="CHEBI:57287"/>
        <dbReference type="ChEBI" id="CHEBI:57387"/>
    </reaction>
    <physiologicalReaction direction="left-to-right" evidence="14">
        <dbReference type="Rhea" id="RHEA:40140"/>
    </physiologicalReaction>
</comment>
<dbReference type="EMBL" id="FZOR01000049">
    <property type="protein sequence ID" value="SNT58311.1"/>
    <property type="molecule type" value="Genomic_DNA"/>
</dbReference>
<comment type="catalytic activity">
    <reaction evidence="20">
        <text>hexadecanoyl-CoA + H2O = hexadecanoate + CoA + H(+)</text>
        <dbReference type="Rhea" id="RHEA:16645"/>
        <dbReference type="ChEBI" id="CHEBI:7896"/>
        <dbReference type="ChEBI" id="CHEBI:15377"/>
        <dbReference type="ChEBI" id="CHEBI:15378"/>
        <dbReference type="ChEBI" id="CHEBI:57287"/>
        <dbReference type="ChEBI" id="CHEBI:57379"/>
        <dbReference type="EC" id="3.1.2.2"/>
    </reaction>
    <physiologicalReaction direction="left-to-right" evidence="20">
        <dbReference type="Rhea" id="RHEA:16646"/>
    </physiologicalReaction>
</comment>
<evidence type="ECO:0000256" key="23">
    <source>
        <dbReference type="ARBA" id="ARBA00048180"/>
    </source>
</evidence>
<comment type="subcellular location">
    <subcellularLocation>
        <location evidence="3">Cell projection</location>
        <location evidence="3">Ruffle membrane</location>
    </subcellularLocation>
    <subcellularLocation>
        <location evidence="2">Cytoplasm</location>
    </subcellularLocation>
    <subcellularLocation>
        <location evidence="1">Membrane</location>
        <topology evidence="1">Peripheral membrane protein</topology>
    </subcellularLocation>
</comment>
<evidence type="ECO:0000256" key="14">
    <source>
        <dbReference type="ARBA" id="ARBA00037002"/>
    </source>
</evidence>
<dbReference type="RefSeq" id="WP_089330310.1">
    <property type="nucleotide sequence ID" value="NZ_FZOR01000049.1"/>
</dbReference>
<evidence type="ECO:0000256" key="2">
    <source>
        <dbReference type="ARBA" id="ARBA00004496"/>
    </source>
</evidence>
<feature type="domain" description="RHA1-ro05818 N-terminal helical" evidence="25">
    <location>
        <begin position="7"/>
        <end position="62"/>
    </location>
</feature>
<evidence type="ECO:0000256" key="21">
    <source>
        <dbReference type="ARBA" id="ARBA00047969"/>
    </source>
</evidence>
<keyword evidence="9" id="KW-0809">Transit peptide</keyword>
<keyword evidence="10" id="KW-0443">Lipid metabolism</keyword>
<dbReference type="Gene3D" id="1.20.58.350">
    <property type="entry name" value="Thioesterase/thiol ester dehydrase-isomerase"/>
    <property type="match status" value="1"/>
</dbReference>
<evidence type="ECO:0000256" key="11">
    <source>
        <dbReference type="ARBA" id="ARBA00023136"/>
    </source>
</evidence>
<gene>
    <name evidence="26" type="ORF">SAMN05443665_104927</name>
</gene>
<comment type="catalytic activity">
    <reaction evidence="21">
        <text>decanoyl-CoA + H2O = decanoate + CoA + H(+)</text>
        <dbReference type="Rhea" id="RHEA:40059"/>
        <dbReference type="ChEBI" id="CHEBI:15377"/>
        <dbReference type="ChEBI" id="CHEBI:15378"/>
        <dbReference type="ChEBI" id="CHEBI:27689"/>
        <dbReference type="ChEBI" id="CHEBI:57287"/>
        <dbReference type="ChEBI" id="CHEBI:61430"/>
    </reaction>
    <physiologicalReaction direction="left-to-right" evidence="21">
        <dbReference type="Rhea" id="RHEA:40060"/>
    </physiologicalReaction>
</comment>
<dbReference type="PANTHER" id="PTHR12418">
    <property type="entry name" value="ACYL-COENZYME A THIOESTERASE THEM4"/>
    <property type="match status" value="1"/>
</dbReference>
<comment type="catalytic activity">
    <reaction evidence="13">
        <text>(5Z,8Z,11Z,14Z)-eicosatetraenoyl-CoA + H2O = (5Z,8Z,11Z,14Z)-eicosatetraenoate + CoA + H(+)</text>
        <dbReference type="Rhea" id="RHEA:40151"/>
        <dbReference type="ChEBI" id="CHEBI:15377"/>
        <dbReference type="ChEBI" id="CHEBI:15378"/>
        <dbReference type="ChEBI" id="CHEBI:32395"/>
        <dbReference type="ChEBI" id="CHEBI:57287"/>
        <dbReference type="ChEBI" id="CHEBI:57368"/>
    </reaction>
    <physiologicalReaction direction="left-to-right" evidence="13">
        <dbReference type="Rhea" id="RHEA:40152"/>
    </physiologicalReaction>
</comment>
<comment type="similarity">
    <text evidence="15">Belongs to the THEM4/THEM5 thioesterase family.</text>
</comment>
<keyword evidence="5" id="KW-0963">Cytoplasm</keyword>
<feature type="domain" description="Thioesterase" evidence="24">
    <location>
        <begin position="117"/>
        <end position="185"/>
    </location>
</feature>
<protein>
    <recommendedName>
        <fullName evidence="17">Acyl-coenzyme A thioesterase THEM4</fullName>
        <ecNumber evidence="16">3.1.2.2</ecNumber>
    </recommendedName>
    <alternativeName>
        <fullName evidence="18">Thioesterase superfamily member 4</fullName>
    </alternativeName>
</protein>
<name>A0A239NTR7_9ACTN</name>
<evidence type="ECO:0000259" key="24">
    <source>
        <dbReference type="Pfam" id="PF03061"/>
    </source>
</evidence>
<dbReference type="GO" id="GO:0016787">
    <property type="term" value="F:hydrolase activity"/>
    <property type="evidence" value="ECO:0007669"/>
    <property type="project" value="UniProtKB-KW"/>
</dbReference>
<evidence type="ECO:0000256" key="12">
    <source>
        <dbReference type="ARBA" id="ARBA00023273"/>
    </source>
</evidence>
<evidence type="ECO:0000256" key="4">
    <source>
        <dbReference type="ARBA" id="ARBA00022475"/>
    </source>
</evidence>
<evidence type="ECO:0000256" key="8">
    <source>
        <dbReference type="ARBA" id="ARBA00022832"/>
    </source>
</evidence>
<dbReference type="GO" id="GO:0016020">
    <property type="term" value="C:membrane"/>
    <property type="evidence" value="ECO:0007669"/>
    <property type="project" value="UniProtKB-SubCell"/>
</dbReference>
<evidence type="ECO:0000256" key="5">
    <source>
        <dbReference type="ARBA" id="ARBA00022490"/>
    </source>
</evidence>